<dbReference type="EMBL" id="JABXXP010001067">
    <property type="protein sequence ID" value="NVN13634.1"/>
    <property type="molecule type" value="Genomic_DNA"/>
</dbReference>
<gene>
    <name evidence="2" type="ORF">HUK84_21260</name>
</gene>
<dbReference type="RefSeq" id="WP_176641933.1">
    <property type="nucleotide sequence ID" value="NZ_JABXXP010001067.1"/>
</dbReference>
<protein>
    <submittedName>
        <fullName evidence="2">Uncharacterized protein</fullName>
    </submittedName>
</protein>
<feature type="transmembrane region" description="Helical" evidence="1">
    <location>
        <begin position="13"/>
        <end position="36"/>
    </location>
</feature>
<reference evidence="2 3" key="1">
    <citation type="submission" date="2020-06" db="EMBL/GenBank/DDBJ databases">
        <title>Description of novel acetic acid bacteria.</title>
        <authorList>
            <person name="Sombolestani A."/>
        </authorList>
    </citation>
    <scope>NUCLEOTIDE SEQUENCE [LARGE SCALE GENOMIC DNA]</scope>
    <source>
        <strain evidence="2 3">LMG 31431</strain>
    </source>
</reference>
<accession>A0A7Y7J077</accession>
<dbReference type="AlphaFoldDB" id="A0A7Y7J077"/>
<feature type="non-terminal residue" evidence="2">
    <location>
        <position position="78"/>
    </location>
</feature>
<proteinExistence type="predicted"/>
<dbReference type="Proteomes" id="UP000534870">
    <property type="component" value="Unassembled WGS sequence"/>
</dbReference>
<organism evidence="2 3">
    <name type="scientific">Nguyenibacter vanlangensis</name>
    <dbReference type="NCBI Taxonomy" id="1216886"/>
    <lineage>
        <taxon>Bacteria</taxon>
        <taxon>Pseudomonadati</taxon>
        <taxon>Pseudomonadota</taxon>
        <taxon>Alphaproteobacteria</taxon>
        <taxon>Acetobacterales</taxon>
        <taxon>Acetobacteraceae</taxon>
        <taxon>Nguyenibacter</taxon>
    </lineage>
</organism>
<keyword evidence="1" id="KW-0812">Transmembrane</keyword>
<comment type="caution">
    <text evidence="2">The sequence shown here is derived from an EMBL/GenBank/DDBJ whole genome shotgun (WGS) entry which is preliminary data.</text>
</comment>
<evidence type="ECO:0000256" key="1">
    <source>
        <dbReference type="SAM" id="Phobius"/>
    </source>
</evidence>
<evidence type="ECO:0000313" key="3">
    <source>
        <dbReference type="Proteomes" id="UP000534870"/>
    </source>
</evidence>
<keyword evidence="1" id="KW-0472">Membrane</keyword>
<name>A0A7Y7J077_9PROT</name>
<evidence type="ECO:0000313" key="2">
    <source>
        <dbReference type="EMBL" id="NVN13634.1"/>
    </source>
</evidence>
<sequence>MIDVPVTDGPGTVWSPLAVGAWMAAAILTGIAIAILSSRHPWPRHPGTTHPGTARGTWRRLPAAAAGASLLALSCLGL</sequence>
<keyword evidence="1" id="KW-1133">Transmembrane helix</keyword>